<accession>A0ABP0GK31</accession>
<evidence type="ECO:0000256" key="4">
    <source>
        <dbReference type="PROSITE-ProRule" id="PRU00027"/>
    </source>
</evidence>
<keyword evidence="1" id="KW-0479">Metal-binding</keyword>
<gene>
    <name evidence="6" type="ORF">CVLEPA_LOCUS23527</name>
</gene>
<evidence type="ECO:0000259" key="5">
    <source>
        <dbReference type="PROSITE" id="PS50808"/>
    </source>
</evidence>
<evidence type="ECO:0000313" key="6">
    <source>
        <dbReference type="EMBL" id="CAK8690989.1"/>
    </source>
</evidence>
<evidence type="ECO:0000256" key="1">
    <source>
        <dbReference type="ARBA" id="ARBA00022723"/>
    </source>
</evidence>
<dbReference type="SUPFAM" id="SSF57667">
    <property type="entry name" value="beta-beta-alpha zinc fingers"/>
    <property type="match status" value="1"/>
</dbReference>
<keyword evidence="7" id="KW-1185">Reference proteome</keyword>
<keyword evidence="3" id="KW-0862">Zinc</keyword>
<evidence type="ECO:0000313" key="7">
    <source>
        <dbReference type="Proteomes" id="UP001642483"/>
    </source>
</evidence>
<dbReference type="InterPro" id="IPR036236">
    <property type="entry name" value="Znf_C2H2_sf"/>
</dbReference>
<evidence type="ECO:0000256" key="3">
    <source>
        <dbReference type="ARBA" id="ARBA00022833"/>
    </source>
</evidence>
<dbReference type="EMBL" id="CAWYQH010000119">
    <property type="protein sequence ID" value="CAK8690989.1"/>
    <property type="molecule type" value="Genomic_DNA"/>
</dbReference>
<sequence length="114" mass="13017">MEFKRFKSDNPVWGYFLRSRNGERAKCETCENTISCKGGSTGEMRNHLGLNFLKHKIVLDTKKAKQQVSLENTNKCSAGTSTIENYFKPLKLLVENYSSFQYSKPKQKNGPKGM</sequence>
<evidence type="ECO:0000256" key="2">
    <source>
        <dbReference type="ARBA" id="ARBA00022771"/>
    </source>
</evidence>
<feature type="domain" description="BED-type" evidence="5">
    <location>
        <begin position="7"/>
        <end position="62"/>
    </location>
</feature>
<dbReference type="Proteomes" id="UP001642483">
    <property type="component" value="Unassembled WGS sequence"/>
</dbReference>
<reference evidence="6 7" key="1">
    <citation type="submission" date="2024-02" db="EMBL/GenBank/DDBJ databases">
        <authorList>
            <person name="Daric V."/>
            <person name="Darras S."/>
        </authorList>
    </citation>
    <scope>NUCLEOTIDE SEQUENCE [LARGE SCALE GENOMIC DNA]</scope>
</reference>
<comment type="caution">
    <text evidence="6">The sequence shown here is derived from an EMBL/GenBank/DDBJ whole genome shotgun (WGS) entry which is preliminary data.</text>
</comment>
<name>A0ABP0GK31_CLALP</name>
<proteinExistence type="predicted"/>
<keyword evidence="2 4" id="KW-0863">Zinc-finger</keyword>
<dbReference type="InterPro" id="IPR003656">
    <property type="entry name" value="Znf_BED"/>
</dbReference>
<protein>
    <recommendedName>
        <fullName evidence="5">BED-type domain-containing protein</fullName>
    </recommendedName>
</protein>
<dbReference type="PROSITE" id="PS50808">
    <property type="entry name" value="ZF_BED"/>
    <property type="match status" value="1"/>
</dbReference>
<dbReference type="SMART" id="SM00614">
    <property type="entry name" value="ZnF_BED"/>
    <property type="match status" value="1"/>
</dbReference>
<dbReference type="Pfam" id="PF02892">
    <property type="entry name" value="zf-BED"/>
    <property type="match status" value="1"/>
</dbReference>
<organism evidence="6 7">
    <name type="scientific">Clavelina lepadiformis</name>
    <name type="common">Light-bulb sea squirt</name>
    <name type="synonym">Ascidia lepadiformis</name>
    <dbReference type="NCBI Taxonomy" id="159417"/>
    <lineage>
        <taxon>Eukaryota</taxon>
        <taxon>Metazoa</taxon>
        <taxon>Chordata</taxon>
        <taxon>Tunicata</taxon>
        <taxon>Ascidiacea</taxon>
        <taxon>Aplousobranchia</taxon>
        <taxon>Clavelinidae</taxon>
        <taxon>Clavelina</taxon>
    </lineage>
</organism>